<gene>
    <name evidence="1" type="ORF">RNA01_24740</name>
</gene>
<protein>
    <submittedName>
        <fullName evidence="1">Uncharacterized protein</fullName>
    </submittedName>
</protein>
<dbReference type="OrthoDB" id="9938434at2"/>
<dbReference type="RefSeq" id="WP_147180518.1">
    <property type="nucleotide sequence ID" value="NZ_BJZP01000011.1"/>
</dbReference>
<reference evidence="1 2" key="1">
    <citation type="submission" date="2019-07" db="EMBL/GenBank/DDBJ databases">
        <title>Whole genome shotgun sequence of Rhizobium naphthalenivorans NBRC 107585.</title>
        <authorList>
            <person name="Hosoyama A."/>
            <person name="Uohara A."/>
            <person name="Ohji S."/>
            <person name="Ichikawa N."/>
        </authorList>
    </citation>
    <scope>NUCLEOTIDE SEQUENCE [LARGE SCALE GENOMIC DNA]</scope>
    <source>
        <strain evidence="1 2">NBRC 107585</strain>
    </source>
</reference>
<proteinExistence type="predicted"/>
<dbReference type="Proteomes" id="UP000321717">
    <property type="component" value="Unassembled WGS sequence"/>
</dbReference>
<sequence length="85" mass="9209">MPEKPFPIAPLSYCDPRGLGWPEAGFRESFCERGLPPAEEIDNACERDGHVAAPETKVRSGRPSVRAADNILVENSFKVPTASLG</sequence>
<accession>A0A512HJC4</accession>
<dbReference type="AlphaFoldDB" id="A0A512HJC4"/>
<evidence type="ECO:0000313" key="2">
    <source>
        <dbReference type="Proteomes" id="UP000321717"/>
    </source>
</evidence>
<name>A0A512HJC4_9HYPH</name>
<evidence type="ECO:0000313" key="1">
    <source>
        <dbReference type="EMBL" id="GEO85542.1"/>
    </source>
</evidence>
<organism evidence="1 2">
    <name type="scientific">Ciceribacter naphthalenivorans</name>
    <dbReference type="NCBI Taxonomy" id="1118451"/>
    <lineage>
        <taxon>Bacteria</taxon>
        <taxon>Pseudomonadati</taxon>
        <taxon>Pseudomonadota</taxon>
        <taxon>Alphaproteobacteria</taxon>
        <taxon>Hyphomicrobiales</taxon>
        <taxon>Rhizobiaceae</taxon>
        <taxon>Ciceribacter</taxon>
    </lineage>
</organism>
<keyword evidence="2" id="KW-1185">Reference proteome</keyword>
<comment type="caution">
    <text evidence="1">The sequence shown here is derived from an EMBL/GenBank/DDBJ whole genome shotgun (WGS) entry which is preliminary data.</text>
</comment>
<dbReference type="EMBL" id="BJZP01000011">
    <property type="protein sequence ID" value="GEO85542.1"/>
    <property type="molecule type" value="Genomic_DNA"/>
</dbReference>